<protein>
    <submittedName>
        <fullName evidence="1">Uncharacterized protein</fullName>
    </submittedName>
</protein>
<name>A0A0A8ZHU0_ARUDO</name>
<accession>A0A0A8ZHU0</accession>
<evidence type="ECO:0000313" key="1">
    <source>
        <dbReference type="EMBL" id="JAD37243.1"/>
    </source>
</evidence>
<sequence length="15" mass="1852">MRHHKPSLRSVLEYV</sequence>
<reference evidence="1" key="1">
    <citation type="submission" date="2014-09" db="EMBL/GenBank/DDBJ databases">
        <authorList>
            <person name="Magalhaes I.L.F."/>
            <person name="Oliveira U."/>
            <person name="Santos F.R."/>
            <person name="Vidigal T.H.D.A."/>
            <person name="Brescovit A.D."/>
            <person name="Santos A.J."/>
        </authorList>
    </citation>
    <scope>NUCLEOTIDE SEQUENCE</scope>
    <source>
        <tissue evidence="1">Shoot tissue taken approximately 20 cm above the soil surface</tissue>
    </source>
</reference>
<dbReference type="EMBL" id="GBRH01260652">
    <property type="protein sequence ID" value="JAD37243.1"/>
    <property type="molecule type" value="Transcribed_RNA"/>
</dbReference>
<organism evidence="1">
    <name type="scientific">Arundo donax</name>
    <name type="common">Giant reed</name>
    <name type="synonym">Donax arundinaceus</name>
    <dbReference type="NCBI Taxonomy" id="35708"/>
    <lineage>
        <taxon>Eukaryota</taxon>
        <taxon>Viridiplantae</taxon>
        <taxon>Streptophyta</taxon>
        <taxon>Embryophyta</taxon>
        <taxon>Tracheophyta</taxon>
        <taxon>Spermatophyta</taxon>
        <taxon>Magnoliopsida</taxon>
        <taxon>Liliopsida</taxon>
        <taxon>Poales</taxon>
        <taxon>Poaceae</taxon>
        <taxon>PACMAD clade</taxon>
        <taxon>Arundinoideae</taxon>
        <taxon>Arundineae</taxon>
        <taxon>Arundo</taxon>
    </lineage>
</organism>
<reference evidence="1" key="2">
    <citation type="journal article" date="2015" name="Data Brief">
        <title>Shoot transcriptome of the giant reed, Arundo donax.</title>
        <authorList>
            <person name="Barrero R.A."/>
            <person name="Guerrero F.D."/>
            <person name="Moolhuijzen P."/>
            <person name="Goolsby J.A."/>
            <person name="Tidwell J."/>
            <person name="Bellgard S.E."/>
            <person name="Bellgard M.I."/>
        </authorList>
    </citation>
    <scope>NUCLEOTIDE SEQUENCE</scope>
    <source>
        <tissue evidence="1">Shoot tissue taken approximately 20 cm above the soil surface</tissue>
    </source>
</reference>
<proteinExistence type="predicted"/>